<reference evidence="3" key="3">
    <citation type="submission" date="2010-09" db="EMBL/GenBank/DDBJ databases">
        <title>Annotation of Gaeumannomyces graminis var. tritici R3-111a-1.</title>
        <authorList>
            <consortium name="The Broad Institute Genome Sequencing Platform"/>
            <person name="Ma L.-J."/>
            <person name="Dead R."/>
            <person name="Young S.K."/>
            <person name="Zeng Q."/>
            <person name="Gargeya S."/>
            <person name="Fitzgerald M."/>
            <person name="Haas B."/>
            <person name="Abouelleil A."/>
            <person name="Alvarado L."/>
            <person name="Arachchi H.M."/>
            <person name="Berlin A."/>
            <person name="Brown A."/>
            <person name="Chapman S.B."/>
            <person name="Chen Z."/>
            <person name="Dunbar C."/>
            <person name="Freedman E."/>
            <person name="Gearin G."/>
            <person name="Gellesch M."/>
            <person name="Goldberg J."/>
            <person name="Griggs A."/>
            <person name="Gujja S."/>
            <person name="Heiman D."/>
            <person name="Howarth C."/>
            <person name="Larson L."/>
            <person name="Lui A."/>
            <person name="MacDonald P.J.P."/>
            <person name="Mehta T."/>
            <person name="Montmayeur A."/>
            <person name="Murphy C."/>
            <person name="Neiman D."/>
            <person name="Pearson M."/>
            <person name="Priest M."/>
            <person name="Roberts A."/>
            <person name="Saif S."/>
            <person name="Shea T."/>
            <person name="Shenoy N."/>
            <person name="Sisk P."/>
            <person name="Stolte C."/>
            <person name="Sykes S."/>
            <person name="Yandava C."/>
            <person name="Wortman J."/>
            <person name="Nusbaum C."/>
            <person name="Birren B."/>
        </authorList>
    </citation>
    <scope>NUCLEOTIDE SEQUENCE</scope>
    <source>
        <strain evidence="3">R3-111a-1</strain>
    </source>
</reference>
<dbReference type="STRING" id="644352.J3PI29"/>
<keyword evidence="5" id="KW-1185">Reference proteome</keyword>
<gene>
    <name evidence="4" type="primary">20353617</name>
    <name evidence="3" type="ORF">GGTG_13159</name>
</gene>
<dbReference type="EMBL" id="GL385404">
    <property type="protein sequence ID" value="EJT69541.1"/>
    <property type="molecule type" value="Genomic_DNA"/>
</dbReference>
<proteinExistence type="predicted"/>
<dbReference type="PANTHER" id="PTHR33112:SF16">
    <property type="entry name" value="HETEROKARYON INCOMPATIBILITY DOMAIN-CONTAINING PROTEIN"/>
    <property type="match status" value="1"/>
</dbReference>
<evidence type="ECO:0000313" key="4">
    <source>
        <dbReference type="EnsemblFungi" id="EJT69541"/>
    </source>
</evidence>
<dbReference type="PANTHER" id="PTHR33112">
    <property type="entry name" value="DOMAIN PROTEIN, PUTATIVE-RELATED"/>
    <property type="match status" value="1"/>
</dbReference>
<dbReference type="eggNOG" id="ENOG502RS94">
    <property type="taxonomic scope" value="Eukaryota"/>
</dbReference>
<reference evidence="4" key="4">
    <citation type="journal article" date="2015" name="G3 (Bethesda)">
        <title>Genome sequences of three phytopathogenic species of the Magnaporthaceae family of fungi.</title>
        <authorList>
            <person name="Okagaki L.H."/>
            <person name="Nunes C.C."/>
            <person name="Sailsbery J."/>
            <person name="Clay B."/>
            <person name="Brown D."/>
            <person name="John T."/>
            <person name="Oh Y."/>
            <person name="Young N."/>
            <person name="Fitzgerald M."/>
            <person name="Haas B.J."/>
            <person name="Zeng Q."/>
            <person name="Young S."/>
            <person name="Adiconis X."/>
            <person name="Fan L."/>
            <person name="Levin J.Z."/>
            <person name="Mitchell T.K."/>
            <person name="Okubara P.A."/>
            <person name="Farman M.L."/>
            <person name="Kohn L.M."/>
            <person name="Birren B."/>
            <person name="Ma L.-J."/>
            <person name="Dean R.A."/>
        </authorList>
    </citation>
    <scope>NUCLEOTIDE SEQUENCE</scope>
    <source>
        <strain evidence="4">R3-111a-1</strain>
    </source>
</reference>
<dbReference type="AlphaFoldDB" id="J3PI29"/>
<organism evidence="3">
    <name type="scientific">Gaeumannomyces tritici (strain R3-111a-1)</name>
    <name type="common">Wheat and barley take-all root rot fungus</name>
    <name type="synonym">Gaeumannomyces graminis var. tritici</name>
    <dbReference type="NCBI Taxonomy" id="644352"/>
    <lineage>
        <taxon>Eukaryota</taxon>
        <taxon>Fungi</taxon>
        <taxon>Dikarya</taxon>
        <taxon>Ascomycota</taxon>
        <taxon>Pezizomycotina</taxon>
        <taxon>Sordariomycetes</taxon>
        <taxon>Sordariomycetidae</taxon>
        <taxon>Magnaporthales</taxon>
        <taxon>Magnaporthaceae</taxon>
        <taxon>Gaeumannomyces</taxon>
    </lineage>
</organism>
<evidence type="ECO:0000313" key="3">
    <source>
        <dbReference type="EMBL" id="EJT69541.1"/>
    </source>
</evidence>
<name>J3PI29_GAET3</name>
<dbReference type="RefSeq" id="XP_009229326.1">
    <property type="nucleotide sequence ID" value="XM_009231062.1"/>
</dbReference>
<evidence type="ECO:0000259" key="2">
    <source>
        <dbReference type="Pfam" id="PF06985"/>
    </source>
</evidence>
<reference evidence="4" key="5">
    <citation type="submission" date="2018-04" db="UniProtKB">
        <authorList>
            <consortium name="EnsemblFungi"/>
        </authorList>
    </citation>
    <scope>IDENTIFICATION</scope>
    <source>
        <strain evidence="4">R3-111a-1</strain>
    </source>
</reference>
<dbReference type="HOGENOM" id="CLU_002639_6_2_1"/>
<reference evidence="3" key="2">
    <citation type="submission" date="2010-07" db="EMBL/GenBank/DDBJ databases">
        <authorList>
            <consortium name="The Broad Institute Genome Sequencing Platform"/>
            <consortium name="Broad Institute Genome Sequencing Center for Infectious Disease"/>
            <person name="Ma L.-J."/>
            <person name="Dead R."/>
            <person name="Young S."/>
            <person name="Zeng Q."/>
            <person name="Koehrsen M."/>
            <person name="Alvarado L."/>
            <person name="Berlin A."/>
            <person name="Chapman S.B."/>
            <person name="Chen Z."/>
            <person name="Freedman E."/>
            <person name="Gellesch M."/>
            <person name="Goldberg J."/>
            <person name="Griggs A."/>
            <person name="Gujja S."/>
            <person name="Heilman E.R."/>
            <person name="Heiman D."/>
            <person name="Hepburn T."/>
            <person name="Howarth C."/>
            <person name="Jen D."/>
            <person name="Larson L."/>
            <person name="Mehta T."/>
            <person name="Neiman D."/>
            <person name="Pearson M."/>
            <person name="Roberts A."/>
            <person name="Saif S."/>
            <person name="Shea T."/>
            <person name="Shenoy N."/>
            <person name="Sisk P."/>
            <person name="Stolte C."/>
            <person name="Sykes S."/>
            <person name="Walk T."/>
            <person name="White J."/>
            <person name="Yandava C."/>
            <person name="Haas B."/>
            <person name="Nusbaum C."/>
            <person name="Birren B."/>
        </authorList>
    </citation>
    <scope>NUCLEOTIDE SEQUENCE</scope>
    <source>
        <strain evidence="3">R3-111a-1</strain>
    </source>
</reference>
<dbReference type="InterPro" id="IPR010730">
    <property type="entry name" value="HET"/>
</dbReference>
<protein>
    <recommendedName>
        <fullName evidence="2">Heterokaryon incompatibility domain-containing protein</fullName>
    </recommendedName>
</protein>
<evidence type="ECO:0000256" key="1">
    <source>
        <dbReference type="SAM" id="MobiDB-lite"/>
    </source>
</evidence>
<dbReference type="EnsemblFungi" id="EJT69541">
    <property type="protein sequence ID" value="EJT69541"/>
    <property type="gene ID" value="GGTG_13159"/>
</dbReference>
<feature type="domain" description="Heterokaryon incompatibility" evidence="2">
    <location>
        <begin position="287"/>
        <end position="440"/>
    </location>
</feature>
<dbReference type="Proteomes" id="UP000006039">
    <property type="component" value="Unassembled WGS sequence"/>
</dbReference>
<dbReference type="OrthoDB" id="5125733at2759"/>
<evidence type="ECO:0000313" key="5">
    <source>
        <dbReference type="Proteomes" id="UP000006039"/>
    </source>
</evidence>
<accession>J3PI29</accession>
<dbReference type="VEuPathDB" id="FungiDB:GGTG_13159"/>
<dbReference type="GeneID" id="20353617"/>
<feature type="region of interest" description="Disordered" evidence="1">
    <location>
        <begin position="127"/>
        <end position="153"/>
    </location>
</feature>
<dbReference type="Pfam" id="PF06985">
    <property type="entry name" value="HET"/>
    <property type="match status" value="1"/>
</dbReference>
<sequence length="797" mass="87046">MESGTPTHQDRLAYIAQRIEAKEHTKWAGNRLLWPMGGSFSIAEPHSCTHCQDVTLAQQRIGRRNWDGYTLELEASLATAVDACLSGCALYRYFVDSLTSYTLDLPATLEAANQVLRFGLFAGTGGPRSPTMPTAHPSGSVPSPGDHLSPTPPLRQRTSLVMADGSVQEMFSSASHTMEMFARQGDPAARFIIARPFELDKRSQRTVQTARNCLERCIKYHAGCRVGGSLYGDAKSLLAATERLAPSDIPTRLLQVKGGSGREIRLLLVETGGAPQDMIDTISQEGYIALSYCWGADQPIKLKRETHASLTTQGVNAEDLPRTLRDAAWFVREMGRQFLWVDALCIRQDSNDDKTVEISRMGTYYGSSAATLSAASAWNCNQGFLEEARPHGSRLFLTGPIRVRFKSLDDANAGGGHVYLFDRNEPPPEPITTRAWTLQEAFLSRRLLIFAANQMYWCCSSGYSEESGTLWERIFGGAESPVALIYPAAKLVELPIEVGWSKVVASYTRRGLGVASDKLPAVAALAEAFVKIAADRGRRWKYMAGLHIDVSEGGDGGGDDRDEGLRRQRTWAAALMWHSASWQDCTRPAAYRAPSWSWAAVEGRVNLKKEVWDGPVYGNVAIRVADYGVVPTDPRAPFGMVASGFVLLHAKLITLEAALDLGVGVTIQGDDWEPTSPLRETFRQEQPALELRPDSMTDLEAFRAGISGYTDPFPLSLLVVNGDAGSKEADNGLIVCPVSPDLRGGIPKKHASIANVYCRIGTFILRPSSESDQGQAQGEAPVKTHLNGIEPQPICLL</sequence>
<reference evidence="5" key="1">
    <citation type="submission" date="2010-07" db="EMBL/GenBank/DDBJ databases">
        <title>The genome sequence of Gaeumannomyces graminis var. tritici strain R3-111a-1.</title>
        <authorList>
            <consortium name="The Broad Institute Genome Sequencing Platform"/>
            <person name="Ma L.-J."/>
            <person name="Dead R."/>
            <person name="Young S."/>
            <person name="Zeng Q."/>
            <person name="Koehrsen M."/>
            <person name="Alvarado L."/>
            <person name="Berlin A."/>
            <person name="Chapman S.B."/>
            <person name="Chen Z."/>
            <person name="Freedman E."/>
            <person name="Gellesch M."/>
            <person name="Goldberg J."/>
            <person name="Griggs A."/>
            <person name="Gujja S."/>
            <person name="Heilman E.R."/>
            <person name="Heiman D."/>
            <person name="Hepburn T."/>
            <person name="Howarth C."/>
            <person name="Jen D."/>
            <person name="Larson L."/>
            <person name="Mehta T."/>
            <person name="Neiman D."/>
            <person name="Pearson M."/>
            <person name="Roberts A."/>
            <person name="Saif S."/>
            <person name="Shea T."/>
            <person name="Shenoy N."/>
            <person name="Sisk P."/>
            <person name="Stolte C."/>
            <person name="Sykes S."/>
            <person name="Walk T."/>
            <person name="White J."/>
            <person name="Yandava C."/>
            <person name="Haas B."/>
            <person name="Nusbaum C."/>
            <person name="Birren B."/>
        </authorList>
    </citation>
    <scope>NUCLEOTIDE SEQUENCE [LARGE SCALE GENOMIC DNA]</scope>
    <source>
        <strain evidence="5">R3-111a-1</strain>
    </source>
</reference>